<evidence type="ECO:0000313" key="1">
    <source>
        <dbReference type="EMBL" id="SEJ41051.1"/>
    </source>
</evidence>
<gene>
    <name evidence="1" type="ORF">SAMN04487940_105258</name>
</gene>
<protein>
    <submittedName>
        <fullName evidence="1">Geranylgeranyl reductase family</fullName>
    </submittedName>
</protein>
<dbReference type="GeneID" id="80818222"/>
<dbReference type="InterPro" id="IPR036188">
    <property type="entry name" value="FAD/NAD-bd_sf"/>
</dbReference>
<dbReference type="SUPFAM" id="SSF51905">
    <property type="entry name" value="FAD/NAD(P)-binding domain"/>
    <property type="match status" value="1"/>
</dbReference>
<dbReference type="GO" id="GO:0016628">
    <property type="term" value="F:oxidoreductase activity, acting on the CH-CH group of donors, NAD or NADP as acceptor"/>
    <property type="evidence" value="ECO:0007669"/>
    <property type="project" value="InterPro"/>
</dbReference>
<proteinExistence type="predicted"/>
<evidence type="ECO:0000313" key="2">
    <source>
        <dbReference type="Proteomes" id="UP000182932"/>
    </source>
</evidence>
<sequence>MLFDVIVIGAGPAGAAAARTAASAGLRTALVDKARFPRDKLCGGGFTGRAARYYREIFETDLPETFDSKSAVTLYGFGEKLGVIEDIPPVYLTMRLSLDAHLVALALAAGAEDFTGTRIAELAPEAGRVTLAHGTRLEAPVVIGADGVTSATARALFGRPFDPARIGFALEAEGPALPADAPLRIDMGAANWGYGWSFPKSGSHTVGVGGVHSRNPDLKTIMRAYMADLDVPAETRVKGQYLPFGKARRAPGRDNVLLAGDAAWLVDPVTGEGIAYAMKSGQLAALAARDALARHEPDAALRLYRQRLRPILTAMRHANMVRLLLYWGPFKTGFVRAVRKSGHLRHDYMRLLGGEIEYPDLMRALVRRLPNYLMRALGSAKVQGDSP</sequence>
<dbReference type="PANTHER" id="PTHR42685:SF22">
    <property type="entry name" value="CONDITIONED MEDIUM FACTOR RECEPTOR 1"/>
    <property type="match status" value="1"/>
</dbReference>
<dbReference type="NCBIfam" id="TIGR02032">
    <property type="entry name" value="GG-red-SF"/>
    <property type="match status" value="1"/>
</dbReference>
<comment type="caution">
    <text evidence="1">The sequence shown here is derived from an EMBL/GenBank/DDBJ whole genome shotgun (WGS) entry which is preliminary data.</text>
</comment>
<accession>A0A975W9R7</accession>
<dbReference type="InterPro" id="IPR011777">
    <property type="entry name" value="Geranylgeranyl_Rdtase_fam"/>
</dbReference>
<organism evidence="1 2">
    <name type="scientific">Marinovum algicola</name>
    <dbReference type="NCBI Taxonomy" id="42444"/>
    <lineage>
        <taxon>Bacteria</taxon>
        <taxon>Pseudomonadati</taxon>
        <taxon>Pseudomonadota</taxon>
        <taxon>Alphaproteobacteria</taxon>
        <taxon>Rhodobacterales</taxon>
        <taxon>Roseobacteraceae</taxon>
        <taxon>Marinovum</taxon>
    </lineage>
</organism>
<keyword evidence="2" id="KW-1185">Reference proteome</keyword>
<name>A0A975W9R7_9RHOB</name>
<dbReference type="Pfam" id="PF12831">
    <property type="entry name" value="FAD_oxidored"/>
    <property type="match status" value="1"/>
</dbReference>
<reference evidence="1 2" key="1">
    <citation type="submission" date="2016-10" db="EMBL/GenBank/DDBJ databases">
        <authorList>
            <person name="Varghese N."/>
            <person name="Submissions S."/>
        </authorList>
    </citation>
    <scope>NUCLEOTIDE SEQUENCE [LARGE SCALE GENOMIC DNA]</scope>
    <source>
        <strain evidence="1 2">FF3</strain>
    </source>
</reference>
<dbReference type="RefSeq" id="WP_074836390.1">
    <property type="nucleotide sequence ID" value="NZ_FNYY01000005.1"/>
</dbReference>
<dbReference type="EMBL" id="FNYY01000005">
    <property type="protein sequence ID" value="SEJ41051.1"/>
    <property type="molecule type" value="Genomic_DNA"/>
</dbReference>
<dbReference type="Proteomes" id="UP000182932">
    <property type="component" value="Unassembled WGS sequence"/>
</dbReference>
<dbReference type="AlphaFoldDB" id="A0A975W9R7"/>
<dbReference type="PRINTS" id="PR00420">
    <property type="entry name" value="RNGMNOXGNASE"/>
</dbReference>
<dbReference type="PANTHER" id="PTHR42685">
    <property type="entry name" value="GERANYLGERANYL DIPHOSPHATE REDUCTASE"/>
    <property type="match status" value="1"/>
</dbReference>
<dbReference type="InterPro" id="IPR050407">
    <property type="entry name" value="Geranylgeranyl_reductase"/>
</dbReference>
<dbReference type="Gene3D" id="3.50.50.60">
    <property type="entry name" value="FAD/NAD(P)-binding domain"/>
    <property type="match status" value="1"/>
</dbReference>